<dbReference type="InterPro" id="IPR010997">
    <property type="entry name" value="HRDC-like_sf"/>
</dbReference>
<protein>
    <recommendedName>
        <fullName evidence="4">RNA polymerase Rpb4/RPC9 core domain-containing protein</fullName>
    </recommendedName>
</protein>
<sequence>MSEEPQPLTLSEVKILFSEELSRRENRLRCIECGHFQPVPEVEETPETPAPESTDDSEEEVEGPKGPTCDSCGSDRLMLNEQIKYEHNLALDHVQKVSTVNLETSKAIMEGVQDLEHVNAYYATKIADILPQSPDEVRALFSRERFTLGNDEIAQIITAVKDNLGD</sequence>
<gene>
    <name evidence="2" type="ORF">BEU04_00875</name>
</gene>
<evidence type="ECO:0000313" key="3">
    <source>
        <dbReference type="Proteomes" id="UP000183815"/>
    </source>
</evidence>
<dbReference type="InterPro" id="IPR044876">
    <property type="entry name" value="HRDC_dom_sf"/>
</dbReference>
<dbReference type="AlphaFoldDB" id="A0A1J5THD1"/>
<feature type="region of interest" description="Disordered" evidence="1">
    <location>
        <begin position="38"/>
        <end position="73"/>
    </location>
</feature>
<evidence type="ECO:0008006" key="4">
    <source>
        <dbReference type="Google" id="ProtNLM"/>
    </source>
</evidence>
<dbReference type="Gene3D" id="1.10.150.80">
    <property type="entry name" value="HRDC domain"/>
    <property type="match status" value="1"/>
</dbReference>
<dbReference type="GO" id="GO:0000166">
    <property type="term" value="F:nucleotide binding"/>
    <property type="evidence" value="ECO:0007669"/>
    <property type="project" value="InterPro"/>
</dbReference>
<dbReference type="GO" id="GO:0006352">
    <property type="term" value="P:DNA-templated transcription initiation"/>
    <property type="evidence" value="ECO:0007669"/>
    <property type="project" value="InterPro"/>
</dbReference>
<dbReference type="InterPro" id="IPR005574">
    <property type="entry name" value="Rpb4/RPC9"/>
</dbReference>
<dbReference type="GO" id="GO:0030880">
    <property type="term" value="C:RNA polymerase complex"/>
    <property type="evidence" value="ECO:0007669"/>
    <property type="project" value="InterPro"/>
</dbReference>
<evidence type="ECO:0000313" key="2">
    <source>
        <dbReference type="EMBL" id="OIR20385.1"/>
    </source>
</evidence>
<dbReference type="PANTHER" id="PTHR39646:SF1">
    <property type="entry name" value="DNA-DIRECTED RNA POLYMERASE SUBUNIT RPO4"/>
    <property type="match status" value="1"/>
</dbReference>
<accession>A0A1J5THD1</accession>
<organism evidence="2 3">
    <name type="scientific">Marine Group III euryarchaeote CG-Bathy1</name>
    <dbReference type="NCBI Taxonomy" id="1889001"/>
    <lineage>
        <taxon>Archaea</taxon>
        <taxon>Methanobacteriati</taxon>
        <taxon>Thermoplasmatota</taxon>
        <taxon>Thermoplasmata</taxon>
        <taxon>Candidatus Thermoprofundales</taxon>
    </lineage>
</organism>
<dbReference type="Proteomes" id="UP000183815">
    <property type="component" value="Unassembled WGS sequence"/>
</dbReference>
<dbReference type="SUPFAM" id="SSF47819">
    <property type="entry name" value="HRDC-like"/>
    <property type="match status" value="1"/>
</dbReference>
<dbReference type="PANTHER" id="PTHR39646">
    <property type="entry name" value="RNA POLYMERASE RPB4"/>
    <property type="match status" value="1"/>
</dbReference>
<evidence type="ECO:0000256" key="1">
    <source>
        <dbReference type="SAM" id="MobiDB-lite"/>
    </source>
</evidence>
<proteinExistence type="predicted"/>
<name>A0A1J5THD1_9ARCH</name>
<dbReference type="InterPro" id="IPR010924">
    <property type="entry name" value="Rpo4"/>
</dbReference>
<comment type="caution">
    <text evidence="2">The sequence shown here is derived from an EMBL/GenBank/DDBJ whole genome shotgun (WGS) entry which is preliminary data.</text>
</comment>
<reference evidence="2 3" key="1">
    <citation type="submission" date="2016-08" db="EMBL/GenBank/DDBJ databases">
        <title>New Insights into Marine Group III Euryarchaeota, from dark to light.</title>
        <authorList>
            <person name="Haro-Moreno J.M."/>
            <person name="Rodriguez-Valera F."/>
            <person name="Lopez-Garcia P."/>
            <person name="Moreira D."/>
            <person name="Martin-Cuadrado A.B."/>
        </authorList>
    </citation>
    <scope>NUCLEOTIDE SEQUENCE [LARGE SCALE GENOMIC DNA]</scope>
    <source>
        <strain evidence="2">CG-Bathy1</strain>
    </source>
</reference>
<dbReference type="EMBL" id="MIYU01000001">
    <property type="protein sequence ID" value="OIR20385.1"/>
    <property type="molecule type" value="Genomic_DNA"/>
</dbReference>
<dbReference type="Pfam" id="PF03874">
    <property type="entry name" value="RNA_pol_Rpb4"/>
    <property type="match status" value="1"/>
</dbReference>